<gene>
    <name evidence="3" type="ORF">PGLA1383_LOCUS1681</name>
</gene>
<name>A0A813D445_POLGL</name>
<protein>
    <submittedName>
        <fullName evidence="3">Uncharacterized protein</fullName>
    </submittedName>
</protein>
<dbReference type="AlphaFoldDB" id="A0A813D445"/>
<dbReference type="EMBL" id="CAJNNV010000456">
    <property type="protein sequence ID" value="CAE8582688.1"/>
    <property type="molecule type" value="Genomic_DNA"/>
</dbReference>
<sequence>MYHHLFGRAQNLLRTWFLMAIAWQHSTSLRMSTPSASWRISMICWVLQIEVTFNIDDKDIPNGDEKGDDEKGRTLQVEVDSMWQEAKQFKGEDENNKIEVMKNLKNYYLIPDHALNEPLRPTTTKTTRKRPCRELCRDEPA</sequence>
<evidence type="ECO:0000256" key="2">
    <source>
        <dbReference type="SAM" id="SignalP"/>
    </source>
</evidence>
<feature type="compositionally biased region" description="Basic and acidic residues" evidence="1">
    <location>
        <begin position="132"/>
        <end position="141"/>
    </location>
</feature>
<comment type="caution">
    <text evidence="3">The sequence shown here is derived from an EMBL/GenBank/DDBJ whole genome shotgun (WGS) entry which is preliminary data.</text>
</comment>
<reference evidence="3" key="1">
    <citation type="submission" date="2021-02" db="EMBL/GenBank/DDBJ databases">
        <authorList>
            <person name="Dougan E. K."/>
            <person name="Rhodes N."/>
            <person name="Thang M."/>
            <person name="Chan C."/>
        </authorList>
    </citation>
    <scope>NUCLEOTIDE SEQUENCE</scope>
</reference>
<evidence type="ECO:0000256" key="1">
    <source>
        <dbReference type="SAM" id="MobiDB-lite"/>
    </source>
</evidence>
<keyword evidence="4" id="KW-1185">Reference proteome</keyword>
<organism evidence="3 4">
    <name type="scientific">Polarella glacialis</name>
    <name type="common">Dinoflagellate</name>
    <dbReference type="NCBI Taxonomy" id="89957"/>
    <lineage>
        <taxon>Eukaryota</taxon>
        <taxon>Sar</taxon>
        <taxon>Alveolata</taxon>
        <taxon>Dinophyceae</taxon>
        <taxon>Suessiales</taxon>
        <taxon>Suessiaceae</taxon>
        <taxon>Polarella</taxon>
    </lineage>
</organism>
<keyword evidence="2" id="KW-0732">Signal</keyword>
<evidence type="ECO:0000313" key="3">
    <source>
        <dbReference type="EMBL" id="CAE8582688.1"/>
    </source>
</evidence>
<feature type="region of interest" description="Disordered" evidence="1">
    <location>
        <begin position="118"/>
        <end position="141"/>
    </location>
</feature>
<feature type="signal peptide" evidence="2">
    <location>
        <begin position="1"/>
        <end position="28"/>
    </location>
</feature>
<dbReference type="Proteomes" id="UP000654075">
    <property type="component" value="Unassembled WGS sequence"/>
</dbReference>
<feature type="chain" id="PRO_5032426803" evidence="2">
    <location>
        <begin position="29"/>
        <end position="141"/>
    </location>
</feature>
<evidence type="ECO:0000313" key="4">
    <source>
        <dbReference type="Proteomes" id="UP000654075"/>
    </source>
</evidence>
<accession>A0A813D445</accession>
<proteinExistence type="predicted"/>